<dbReference type="EMBL" id="JBGOGF010000009">
    <property type="protein sequence ID" value="MFA1772884.1"/>
    <property type="molecule type" value="Genomic_DNA"/>
</dbReference>
<organism evidence="2 4">
    <name type="scientific">Rufibacter glacialis</name>
    <dbReference type="NCBI Taxonomy" id="1259555"/>
    <lineage>
        <taxon>Bacteria</taxon>
        <taxon>Pseudomonadati</taxon>
        <taxon>Bacteroidota</taxon>
        <taxon>Cytophagia</taxon>
        <taxon>Cytophagales</taxon>
        <taxon>Hymenobacteraceae</taxon>
        <taxon>Rufibacter</taxon>
    </lineage>
</organism>
<accession>A0A5M8QMN1</accession>
<name>A0A5M8QMN1_9BACT</name>
<dbReference type="RefSeq" id="WP_149097099.1">
    <property type="nucleotide sequence ID" value="NZ_BMMG01000001.1"/>
</dbReference>
<keyword evidence="5" id="KW-1185">Reference proteome</keyword>
<evidence type="ECO:0000313" key="5">
    <source>
        <dbReference type="Proteomes" id="UP001570846"/>
    </source>
</evidence>
<gene>
    <name evidence="3" type="ORF">ACD591_16400</name>
    <name evidence="2" type="ORF">FOE74_02960</name>
</gene>
<evidence type="ECO:0000313" key="4">
    <source>
        <dbReference type="Proteomes" id="UP000323866"/>
    </source>
</evidence>
<protein>
    <submittedName>
        <fullName evidence="2">Uncharacterized protein</fullName>
    </submittedName>
</protein>
<sequence>METIGHHTVEDRGNPDHVENHAPFKCESKTAYLTDGYYFWDNNLDLAHLWGEIRIKKPYMICEAKLTLDESILLDLVGNRGDVLYLEALITKYGLHQLDLAGVIRYLVDINKKEKGAFEYQAIRAVDMNLSEHYKTLKFVHSKRGWTNLNAAIFICLLTKSTVLLRDLRIIYPEEYTS</sequence>
<dbReference type="AlphaFoldDB" id="A0A5M8QMN1"/>
<reference evidence="2 4" key="2">
    <citation type="submission" date="2019-09" db="EMBL/GenBank/DDBJ databases">
        <title>A bacterium isolated from glacier soil.</title>
        <authorList>
            <person name="Liu Q."/>
        </authorList>
    </citation>
    <scope>NUCLEOTIDE SEQUENCE [LARGE SCALE GENOMIC DNA]</scope>
    <source>
        <strain evidence="2 4">MDT1-10-3</strain>
    </source>
</reference>
<reference evidence="3 5" key="3">
    <citation type="submission" date="2024-08" db="EMBL/GenBank/DDBJ databases">
        <authorList>
            <person name="Wei W."/>
        </authorList>
    </citation>
    <scope>NUCLEOTIDE SEQUENCE [LARGE SCALE GENOMIC DNA]</scope>
    <source>
        <strain evidence="3 5">XU2</strain>
    </source>
</reference>
<evidence type="ECO:0000313" key="3">
    <source>
        <dbReference type="EMBL" id="MFA1772884.1"/>
    </source>
</evidence>
<dbReference type="OrthoDB" id="1100007at2"/>
<dbReference type="EMBL" id="VKKZ01000010">
    <property type="protein sequence ID" value="KAA6437477.1"/>
    <property type="molecule type" value="Genomic_DNA"/>
</dbReference>
<reference evidence="2 4" key="1">
    <citation type="submission" date="2019-07" db="EMBL/GenBank/DDBJ databases">
        <authorList>
            <person name="Qu J.-H."/>
        </authorList>
    </citation>
    <scope>NUCLEOTIDE SEQUENCE [LARGE SCALE GENOMIC DNA]</scope>
    <source>
        <strain evidence="2 4">MDT1-10-3</strain>
    </source>
</reference>
<proteinExistence type="predicted"/>
<comment type="caution">
    <text evidence="2">The sequence shown here is derived from an EMBL/GenBank/DDBJ whole genome shotgun (WGS) entry which is preliminary data.</text>
</comment>
<evidence type="ECO:0000256" key="1">
    <source>
        <dbReference type="SAM" id="MobiDB-lite"/>
    </source>
</evidence>
<feature type="region of interest" description="Disordered" evidence="1">
    <location>
        <begin position="1"/>
        <end position="20"/>
    </location>
</feature>
<dbReference type="Proteomes" id="UP000323866">
    <property type="component" value="Unassembled WGS sequence"/>
</dbReference>
<evidence type="ECO:0000313" key="2">
    <source>
        <dbReference type="EMBL" id="KAA6437477.1"/>
    </source>
</evidence>
<dbReference type="Proteomes" id="UP001570846">
    <property type="component" value="Unassembled WGS sequence"/>
</dbReference>